<dbReference type="InterPro" id="IPR036320">
    <property type="entry name" value="Glycosyl_Trfase_fam3_N_dom_sf"/>
</dbReference>
<keyword evidence="5 10" id="KW-0808">Transferase</keyword>
<dbReference type="PANTHER" id="PTHR43285:SF2">
    <property type="entry name" value="ANTHRANILATE PHOSPHORIBOSYLTRANSFERASE"/>
    <property type="match status" value="1"/>
</dbReference>
<evidence type="ECO:0000313" key="10">
    <source>
        <dbReference type="EMBL" id="VAX35332.1"/>
    </source>
</evidence>
<dbReference type="Pfam" id="PF02885">
    <property type="entry name" value="Glycos_trans_3N"/>
    <property type="match status" value="1"/>
</dbReference>
<dbReference type="NCBIfam" id="TIGR01245">
    <property type="entry name" value="trpD"/>
    <property type="match status" value="1"/>
</dbReference>
<dbReference type="Pfam" id="PF00591">
    <property type="entry name" value="Glycos_transf_3"/>
    <property type="match status" value="1"/>
</dbReference>
<evidence type="ECO:0000256" key="2">
    <source>
        <dbReference type="ARBA" id="ARBA00011948"/>
    </source>
</evidence>
<dbReference type="SUPFAM" id="SSF47648">
    <property type="entry name" value="Nucleoside phosphorylase/phosphoribosyltransferase N-terminal domain"/>
    <property type="match status" value="1"/>
</dbReference>
<reference evidence="10" key="1">
    <citation type="submission" date="2018-06" db="EMBL/GenBank/DDBJ databases">
        <authorList>
            <person name="Zhirakovskaya E."/>
        </authorList>
    </citation>
    <scope>NUCLEOTIDE SEQUENCE</scope>
</reference>
<dbReference type="HAMAP" id="MF_00211">
    <property type="entry name" value="TrpD"/>
    <property type="match status" value="1"/>
</dbReference>
<protein>
    <recommendedName>
        <fullName evidence="2">anthranilate phosphoribosyltransferase</fullName>
        <ecNumber evidence="2">2.4.2.18</ecNumber>
    </recommendedName>
</protein>
<keyword evidence="4 10" id="KW-0328">Glycosyltransferase</keyword>
<dbReference type="GO" id="GO:0000162">
    <property type="term" value="P:L-tryptophan biosynthetic process"/>
    <property type="evidence" value="ECO:0007669"/>
    <property type="project" value="UniProtKB-KW"/>
</dbReference>
<evidence type="ECO:0000259" key="8">
    <source>
        <dbReference type="Pfam" id="PF00591"/>
    </source>
</evidence>
<evidence type="ECO:0000256" key="4">
    <source>
        <dbReference type="ARBA" id="ARBA00022676"/>
    </source>
</evidence>
<dbReference type="GO" id="GO:0004048">
    <property type="term" value="F:anthranilate phosphoribosyltransferase activity"/>
    <property type="evidence" value="ECO:0007669"/>
    <property type="project" value="UniProtKB-EC"/>
</dbReference>
<dbReference type="InterPro" id="IPR035902">
    <property type="entry name" value="Nuc_phospho_transferase"/>
</dbReference>
<dbReference type="EC" id="2.4.2.18" evidence="2"/>
<dbReference type="InterPro" id="IPR000312">
    <property type="entry name" value="Glycosyl_Trfase_fam3"/>
</dbReference>
<keyword evidence="7" id="KW-0057">Aromatic amino acid biosynthesis</keyword>
<accession>A0A3B1D3M1</accession>
<keyword evidence="3" id="KW-0028">Amino-acid biosynthesis</keyword>
<evidence type="ECO:0000256" key="6">
    <source>
        <dbReference type="ARBA" id="ARBA00022822"/>
    </source>
</evidence>
<evidence type="ECO:0000256" key="1">
    <source>
        <dbReference type="ARBA" id="ARBA00004907"/>
    </source>
</evidence>
<evidence type="ECO:0000256" key="5">
    <source>
        <dbReference type="ARBA" id="ARBA00022679"/>
    </source>
</evidence>
<keyword evidence="6" id="KW-0822">Tryptophan biosynthesis</keyword>
<name>A0A3B1D3M1_9ZZZZ</name>
<proteinExistence type="inferred from homology"/>
<feature type="domain" description="Glycosyl transferase family 3" evidence="8">
    <location>
        <begin position="73"/>
        <end position="322"/>
    </location>
</feature>
<dbReference type="EMBL" id="UOGJ01000045">
    <property type="protein sequence ID" value="VAX35332.1"/>
    <property type="molecule type" value="Genomic_DNA"/>
</dbReference>
<gene>
    <name evidence="10" type="ORF">MNBD_UNCLBAC01-614</name>
</gene>
<dbReference type="InterPro" id="IPR017459">
    <property type="entry name" value="Glycosyl_Trfase_fam3_N_dom"/>
</dbReference>
<dbReference type="InterPro" id="IPR005940">
    <property type="entry name" value="Anthranilate_Pribosyl_Tfrase"/>
</dbReference>
<dbReference type="PANTHER" id="PTHR43285">
    <property type="entry name" value="ANTHRANILATE PHOSPHORIBOSYLTRANSFERASE"/>
    <property type="match status" value="1"/>
</dbReference>
<dbReference type="SUPFAM" id="SSF52418">
    <property type="entry name" value="Nucleoside phosphorylase/phosphoribosyltransferase catalytic domain"/>
    <property type="match status" value="1"/>
</dbReference>
<sequence>MKKYIEKIQSNENLSQTEVEEVMQIIMSGDSSKEDIAGFLLALREKGATVDEITGAARIMRKFVVPIKSHHKVILDTCGTGGDKKNTFNISTVTALVVAGAGVVVAKHGNRSVSSKCGSACILEALGVNLDVEEKRISECLDSVGVAFLFAQKLHPAMKNVAPVRKELGVETIFNILGPLTNPAGATHQMVGVYNRDLIEPVAQVLKNLGSKRALVVHGSDGLDEITTTGKTFISEYNGKEIISYDISPEELGFDLADPQDLEGGDLTVNVQIVVDILDGKPGSKRDIVILNAAYALYAAEQVKDIEEGVVLAKGSIDSGKAREKLEKLKEFTRRG</sequence>
<comment type="pathway">
    <text evidence="1">Amino-acid biosynthesis; L-tryptophan biosynthesis; L-tryptophan from chorismate: step 2/5.</text>
</comment>
<dbReference type="GO" id="GO:0005829">
    <property type="term" value="C:cytosol"/>
    <property type="evidence" value="ECO:0007669"/>
    <property type="project" value="TreeGrafter"/>
</dbReference>
<feature type="domain" description="Glycosyl transferase family 3 N-terminal" evidence="9">
    <location>
        <begin position="2"/>
        <end position="63"/>
    </location>
</feature>
<dbReference type="FunFam" id="3.40.1030.10:FF:000002">
    <property type="entry name" value="Anthranilate phosphoribosyltransferase"/>
    <property type="match status" value="1"/>
</dbReference>
<dbReference type="Gene3D" id="3.40.1030.10">
    <property type="entry name" value="Nucleoside phosphorylase/phosphoribosyltransferase catalytic domain"/>
    <property type="match status" value="1"/>
</dbReference>
<dbReference type="Gene3D" id="1.20.970.10">
    <property type="entry name" value="Transferase, Pyrimidine Nucleoside Phosphorylase, Chain C"/>
    <property type="match status" value="1"/>
</dbReference>
<evidence type="ECO:0000259" key="9">
    <source>
        <dbReference type="Pfam" id="PF02885"/>
    </source>
</evidence>
<organism evidence="10">
    <name type="scientific">hydrothermal vent metagenome</name>
    <dbReference type="NCBI Taxonomy" id="652676"/>
    <lineage>
        <taxon>unclassified sequences</taxon>
        <taxon>metagenomes</taxon>
        <taxon>ecological metagenomes</taxon>
    </lineage>
</organism>
<evidence type="ECO:0000256" key="7">
    <source>
        <dbReference type="ARBA" id="ARBA00023141"/>
    </source>
</evidence>
<dbReference type="AlphaFoldDB" id="A0A3B1D3M1"/>
<evidence type="ECO:0000256" key="3">
    <source>
        <dbReference type="ARBA" id="ARBA00022605"/>
    </source>
</evidence>